<dbReference type="InterPro" id="IPR045584">
    <property type="entry name" value="Pilin-like"/>
</dbReference>
<gene>
    <name evidence="1" type="ORF">OIK44_22670</name>
</gene>
<comment type="caution">
    <text evidence="1">The sequence shown here is derived from an EMBL/GenBank/DDBJ whole genome shotgun (WGS) entry which is preliminary data.</text>
</comment>
<dbReference type="EMBL" id="JAQQXR010000012">
    <property type="protein sequence ID" value="MDC8760400.1"/>
    <property type="molecule type" value="Genomic_DNA"/>
</dbReference>
<dbReference type="SUPFAM" id="SSF54523">
    <property type="entry name" value="Pili subunits"/>
    <property type="match status" value="1"/>
</dbReference>
<name>A0ABT5K5X8_9BURK</name>
<evidence type="ECO:0000313" key="1">
    <source>
        <dbReference type="EMBL" id="MDC8760400.1"/>
    </source>
</evidence>
<keyword evidence="2" id="KW-1185">Reference proteome</keyword>
<evidence type="ECO:0000313" key="2">
    <source>
        <dbReference type="Proteomes" id="UP001221208"/>
    </source>
</evidence>
<protein>
    <submittedName>
        <fullName evidence="1">Type II secretion system protein</fullName>
    </submittedName>
</protein>
<dbReference type="Gene3D" id="3.30.700.10">
    <property type="entry name" value="Glycoprotein, Type 4 Pilin"/>
    <property type="match status" value="1"/>
</dbReference>
<reference evidence="1 2" key="1">
    <citation type="submission" date="2022-10" db="EMBL/GenBank/DDBJ databases">
        <title>Janthinobacterium sp. hw3 Genome sequencing.</title>
        <authorList>
            <person name="Park S."/>
        </authorList>
    </citation>
    <scope>NUCLEOTIDE SEQUENCE [LARGE SCALE GENOMIC DNA]</scope>
    <source>
        <strain evidence="2">hw3</strain>
    </source>
</reference>
<sequence>MVELITVMVIIGILAAVGAARFFDRQGFDADAFTAQVKALLRHGQKVAIAQNRAVFVRLDGQSVALCFDAGCASRLQPPSAQNSGSATTLSRCGNDPAWACEGAPAGVTVSGAATFRFDALGKPFAATDAAEASVSTFRTLALSVSGDGNARPVRVEQETGYVW</sequence>
<proteinExistence type="predicted"/>
<dbReference type="Proteomes" id="UP001221208">
    <property type="component" value="Unassembled WGS sequence"/>
</dbReference>
<accession>A0ABT5K5X8</accession>
<organism evidence="1 2">
    <name type="scientific">Janthinobacterium fluminis</name>
    <dbReference type="NCBI Taxonomy" id="2987524"/>
    <lineage>
        <taxon>Bacteria</taxon>
        <taxon>Pseudomonadati</taxon>
        <taxon>Pseudomonadota</taxon>
        <taxon>Betaproteobacteria</taxon>
        <taxon>Burkholderiales</taxon>
        <taxon>Oxalobacteraceae</taxon>
        <taxon>Janthinobacterium</taxon>
    </lineage>
</organism>